<feature type="signal peptide" evidence="1">
    <location>
        <begin position="1"/>
        <end position="21"/>
    </location>
</feature>
<accession>A0A915HXX7</accession>
<dbReference type="Proteomes" id="UP000887565">
    <property type="component" value="Unplaced"/>
</dbReference>
<evidence type="ECO:0000256" key="1">
    <source>
        <dbReference type="SAM" id="SignalP"/>
    </source>
</evidence>
<sequence length="144" mass="16655">MIQLISRALILCVVISTMTSALELEDEDAVKTYCAPDEEARNPCTCCKMRCWYDTHQDMVKKLGTAATEDWGEHEVLKTLNRMKQCTRFMCQPICKLVKKSQITDQQQHQPDFDVPRNLLFPLSNLPKSQLSSISLKKNRNRYD</sequence>
<proteinExistence type="predicted"/>
<protein>
    <submittedName>
        <fullName evidence="3">Uncharacterized protein</fullName>
    </submittedName>
</protein>
<evidence type="ECO:0000313" key="3">
    <source>
        <dbReference type="WBParaSite" id="nRc.2.0.1.t06680-RA"/>
    </source>
</evidence>
<feature type="chain" id="PRO_5036995762" evidence="1">
    <location>
        <begin position="22"/>
        <end position="144"/>
    </location>
</feature>
<keyword evidence="2" id="KW-1185">Reference proteome</keyword>
<dbReference type="WBParaSite" id="nRc.2.0.1.t06680-RA">
    <property type="protein sequence ID" value="nRc.2.0.1.t06680-RA"/>
    <property type="gene ID" value="nRc.2.0.1.g06680"/>
</dbReference>
<reference evidence="3" key="1">
    <citation type="submission" date="2022-11" db="UniProtKB">
        <authorList>
            <consortium name="WormBaseParasite"/>
        </authorList>
    </citation>
    <scope>IDENTIFICATION</scope>
</reference>
<evidence type="ECO:0000313" key="2">
    <source>
        <dbReference type="Proteomes" id="UP000887565"/>
    </source>
</evidence>
<dbReference type="AlphaFoldDB" id="A0A915HXX7"/>
<organism evidence="2 3">
    <name type="scientific">Romanomermis culicivorax</name>
    <name type="common">Nematode worm</name>
    <dbReference type="NCBI Taxonomy" id="13658"/>
    <lineage>
        <taxon>Eukaryota</taxon>
        <taxon>Metazoa</taxon>
        <taxon>Ecdysozoa</taxon>
        <taxon>Nematoda</taxon>
        <taxon>Enoplea</taxon>
        <taxon>Dorylaimia</taxon>
        <taxon>Mermithida</taxon>
        <taxon>Mermithoidea</taxon>
        <taxon>Mermithidae</taxon>
        <taxon>Romanomermis</taxon>
    </lineage>
</organism>
<keyword evidence="1" id="KW-0732">Signal</keyword>
<name>A0A915HXX7_ROMCU</name>